<name>A0ABY8J0H3_9BACI</name>
<evidence type="ECO:0000256" key="1">
    <source>
        <dbReference type="SAM" id="SignalP"/>
    </source>
</evidence>
<protein>
    <submittedName>
        <fullName evidence="2">Sugar ABC transporter substrate-binding protein</fullName>
    </submittedName>
</protein>
<dbReference type="InterPro" id="IPR050490">
    <property type="entry name" value="Bact_solute-bd_prot1"/>
</dbReference>
<proteinExistence type="predicted"/>
<dbReference type="Pfam" id="PF01547">
    <property type="entry name" value="SBP_bac_1"/>
    <property type="match status" value="1"/>
</dbReference>
<dbReference type="Proteomes" id="UP001221597">
    <property type="component" value="Chromosome"/>
</dbReference>
<organism evidence="2 3">
    <name type="scientific">Halobacillus naozhouensis</name>
    <dbReference type="NCBI Taxonomy" id="554880"/>
    <lineage>
        <taxon>Bacteria</taxon>
        <taxon>Bacillati</taxon>
        <taxon>Bacillota</taxon>
        <taxon>Bacilli</taxon>
        <taxon>Bacillales</taxon>
        <taxon>Bacillaceae</taxon>
        <taxon>Halobacillus</taxon>
    </lineage>
</organism>
<dbReference type="RefSeq" id="WP_283077537.1">
    <property type="nucleotide sequence ID" value="NZ_CP121671.1"/>
</dbReference>
<dbReference type="InterPro" id="IPR006059">
    <property type="entry name" value="SBP"/>
</dbReference>
<dbReference type="EMBL" id="CP121671">
    <property type="protein sequence ID" value="WFT75571.1"/>
    <property type="molecule type" value="Genomic_DNA"/>
</dbReference>
<dbReference type="CDD" id="cd13585">
    <property type="entry name" value="PBP2_TMBP_like"/>
    <property type="match status" value="1"/>
</dbReference>
<feature type="signal peptide" evidence="1">
    <location>
        <begin position="1"/>
        <end position="29"/>
    </location>
</feature>
<sequence>MKRKTAFKLTSLLLIISLMAVGCSPSDKASQSQDDKTISVLLSAGEVGQFNAWQARTEEFTEKTGINVEYIIVPYKNLLEDITTAGISGQGTYDVVAYLDTMGPSIQQFLEPLNDYAKKGNFEFDRWPEAALNLSTYDNKMYSLPVRSHVQMLFYRKDIFQQLNIDKPETWEDLVAAGKKVQEKTDLSGIVPYYGAGNNGQNLYMWTSYLWSNGGDIFNEDMKPIFNKKKGVEATERYINLLDQIAPSGSKTFGEQDARTYFQQGKAAMWIGWWWAYSGFNSDSSDLSGNVGFAQVPKWEGKQSVSNVISFPMAMMKGSKNKQAAWEYLKWLAEPGLERDIVMDTLTNESPPKQHSIVVTQKANLKNNKLNELSNGFYNVGYENFQSAKTFPTIPEWPQVADILSTAVNKMATGGAVEPTLNQAAQRIEELMKEAGYYKKGS</sequence>
<evidence type="ECO:0000313" key="2">
    <source>
        <dbReference type="EMBL" id="WFT75571.1"/>
    </source>
</evidence>
<dbReference type="SUPFAM" id="SSF53850">
    <property type="entry name" value="Periplasmic binding protein-like II"/>
    <property type="match status" value="1"/>
</dbReference>
<reference evidence="2 3" key="1">
    <citation type="submission" date="2023-04" db="EMBL/GenBank/DDBJ databases">
        <title>Genome sequence of Halobacillus naozhouensis KACC 21980.</title>
        <authorList>
            <person name="Kim S."/>
            <person name="Heo J."/>
            <person name="Kwon S.-W."/>
        </authorList>
    </citation>
    <scope>NUCLEOTIDE SEQUENCE [LARGE SCALE GENOMIC DNA]</scope>
    <source>
        <strain evidence="2 3">KCTC 13234</strain>
    </source>
</reference>
<dbReference type="PANTHER" id="PTHR43649:SF12">
    <property type="entry name" value="DIACETYLCHITOBIOSE BINDING PROTEIN DASA"/>
    <property type="match status" value="1"/>
</dbReference>
<keyword evidence="3" id="KW-1185">Reference proteome</keyword>
<evidence type="ECO:0000313" key="3">
    <source>
        <dbReference type="Proteomes" id="UP001221597"/>
    </source>
</evidence>
<dbReference type="PROSITE" id="PS51257">
    <property type="entry name" value="PROKAR_LIPOPROTEIN"/>
    <property type="match status" value="1"/>
</dbReference>
<dbReference type="PANTHER" id="PTHR43649">
    <property type="entry name" value="ARABINOSE-BINDING PROTEIN-RELATED"/>
    <property type="match status" value="1"/>
</dbReference>
<gene>
    <name evidence="2" type="ORF">P9989_04035</name>
</gene>
<accession>A0ABY8J0H3</accession>
<dbReference type="Gene3D" id="3.40.190.10">
    <property type="entry name" value="Periplasmic binding protein-like II"/>
    <property type="match status" value="2"/>
</dbReference>
<keyword evidence="1" id="KW-0732">Signal</keyword>
<feature type="chain" id="PRO_5046880931" evidence="1">
    <location>
        <begin position="30"/>
        <end position="442"/>
    </location>
</feature>